<accession>A0A5B9DWX4</accession>
<dbReference type="EMBL" id="CP042807">
    <property type="protein sequence ID" value="QEE24522.1"/>
    <property type="molecule type" value="Genomic_DNA"/>
</dbReference>
<reference evidence="2 3" key="1">
    <citation type="submission" date="2019-08" db="EMBL/GenBank/DDBJ databases">
        <title>Complete genome sequence of Rhodanobacter glycinis strain T01E-68 isolated from tomato root.</title>
        <authorList>
            <person name="Weon H.-Y."/>
            <person name="Lee S.A."/>
        </authorList>
    </citation>
    <scope>NUCLEOTIDE SEQUENCE [LARGE SCALE GENOMIC DNA]</scope>
    <source>
        <strain evidence="2 3">T01E-68</strain>
    </source>
</reference>
<dbReference type="AlphaFoldDB" id="A0A5B9DWX4"/>
<dbReference type="InterPro" id="IPR057087">
    <property type="entry name" value="Gp12-like"/>
</dbReference>
<evidence type="ECO:0000259" key="1">
    <source>
        <dbReference type="Pfam" id="PF23961"/>
    </source>
</evidence>
<gene>
    <name evidence="2" type="ORF">CS053_08415</name>
</gene>
<dbReference type="KEGG" id="rgl:CS053_08415"/>
<feature type="domain" description="Phage neck terminator protein gp12-like" evidence="1">
    <location>
        <begin position="23"/>
        <end position="180"/>
    </location>
</feature>
<sequence length="186" mass="20213">MSNTSATGGYISPVVSSSALFDDALDALLQQMVVGITGLPGAMVRPRWQTVVPKQPEPSADWCAIGITDITSMDYPAEMHDGTGDGSDTQQQWGEFSMLASFYGPNGHANASLLRRGIYVAQNREALQSSGIDLVDAGKVTTAPDLVNQQWVKRRDITLRFRRIVETVYPVMNILDAPFSVVSDHP</sequence>
<dbReference type="Proteomes" id="UP000321807">
    <property type="component" value="Chromosome"/>
</dbReference>
<proteinExistence type="predicted"/>
<evidence type="ECO:0000313" key="3">
    <source>
        <dbReference type="Proteomes" id="UP000321807"/>
    </source>
</evidence>
<protein>
    <recommendedName>
        <fullName evidence="1">Phage neck terminator protein gp12-like domain-containing protein</fullName>
    </recommendedName>
</protein>
<organism evidence="2 3">
    <name type="scientific">Rhodanobacter glycinis</name>
    <dbReference type="NCBI Taxonomy" id="582702"/>
    <lineage>
        <taxon>Bacteria</taxon>
        <taxon>Pseudomonadati</taxon>
        <taxon>Pseudomonadota</taxon>
        <taxon>Gammaproteobacteria</taxon>
        <taxon>Lysobacterales</taxon>
        <taxon>Rhodanobacteraceae</taxon>
        <taxon>Rhodanobacter</taxon>
    </lineage>
</organism>
<dbReference type="Pfam" id="PF23961">
    <property type="entry name" value="Phage_tail_terminator_9"/>
    <property type="match status" value="1"/>
</dbReference>
<evidence type="ECO:0000313" key="2">
    <source>
        <dbReference type="EMBL" id="QEE24522.1"/>
    </source>
</evidence>
<dbReference type="RefSeq" id="WP_147627115.1">
    <property type="nucleotide sequence ID" value="NZ_CP042807.1"/>
</dbReference>
<name>A0A5B9DWX4_9GAMM</name>